<dbReference type="AlphaFoldDB" id="A0A7I8J4C0"/>
<keyword evidence="3" id="KW-1185">Reference proteome</keyword>
<protein>
    <submittedName>
        <fullName evidence="1">Uncharacterized protein</fullName>
    </submittedName>
</protein>
<reference evidence="1" key="1">
    <citation type="submission" date="2019-12" db="EMBL/GenBank/DDBJ databases">
        <authorList>
            <person name="Scholz U."/>
            <person name="Mascher M."/>
            <person name="Fiebig A."/>
        </authorList>
    </citation>
    <scope>NUCLEOTIDE SEQUENCE</scope>
</reference>
<name>A0A7I8J4C0_SPIIN</name>
<evidence type="ECO:0000313" key="1">
    <source>
        <dbReference type="EMBL" id="CAA2625531.1"/>
    </source>
</evidence>
<accession>A0A7I8J4C0</accession>
<dbReference type="EMBL" id="LR743596">
    <property type="protein sequence ID" value="CAA2625531.1"/>
    <property type="molecule type" value="Genomic_DNA"/>
</dbReference>
<proteinExistence type="predicted"/>
<dbReference type="EMBL" id="LR746272">
    <property type="protein sequence ID" value="CAA7401531.1"/>
    <property type="molecule type" value="Genomic_DNA"/>
</dbReference>
<evidence type="ECO:0000313" key="3">
    <source>
        <dbReference type="Proteomes" id="UP000663760"/>
    </source>
</evidence>
<dbReference type="Proteomes" id="UP000663760">
    <property type="component" value="Chromosome 9"/>
</dbReference>
<sequence>MTLVLWSFLVHRSCLIVKD</sequence>
<organism evidence="1">
    <name type="scientific">Spirodela intermedia</name>
    <name type="common">Intermediate duckweed</name>
    <dbReference type="NCBI Taxonomy" id="51605"/>
    <lineage>
        <taxon>Eukaryota</taxon>
        <taxon>Viridiplantae</taxon>
        <taxon>Streptophyta</taxon>
        <taxon>Embryophyta</taxon>
        <taxon>Tracheophyta</taxon>
        <taxon>Spermatophyta</taxon>
        <taxon>Magnoliopsida</taxon>
        <taxon>Liliopsida</taxon>
        <taxon>Araceae</taxon>
        <taxon>Lemnoideae</taxon>
        <taxon>Spirodela</taxon>
    </lineage>
</organism>
<evidence type="ECO:0000313" key="2">
    <source>
        <dbReference type="EMBL" id="CAA7401531.1"/>
    </source>
</evidence>
<gene>
    <name evidence="1" type="ORF">SI7747_09011283</name>
    <name evidence="2" type="ORF">SI8410_09012209</name>
</gene>